<gene>
    <name evidence="2" type="ORF">MBCUT_10500</name>
</gene>
<dbReference type="InterPro" id="IPR027275">
    <property type="entry name" value="PRC-brl_dom"/>
</dbReference>
<protein>
    <submittedName>
        <fullName evidence="2">PRC-barrel domain protein</fullName>
    </submittedName>
</protein>
<reference evidence="2 3" key="1">
    <citation type="submission" date="2016-04" db="EMBL/GenBank/DDBJ databases">
        <title>Genome sequence of Methanobrevibacter cuticularis DSM 11139.</title>
        <authorList>
            <person name="Poehlein A."/>
            <person name="Seedorf H."/>
            <person name="Daniel R."/>
        </authorList>
    </citation>
    <scope>NUCLEOTIDE SEQUENCE [LARGE SCALE GENOMIC DNA]</scope>
    <source>
        <strain evidence="2 3">DSM 11139</strain>
    </source>
</reference>
<dbReference type="SUPFAM" id="SSF50346">
    <property type="entry name" value="PRC-barrel domain"/>
    <property type="match status" value="1"/>
</dbReference>
<dbReference type="AlphaFoldDB" id="A0A166E1V3"/>
<proteinExistence type="predicted"/>
<keyword evidence="3" id="KW-1185">Reference proteome</keyword>
<accession>A0A166E1V3</accession>
<dbReference type="Gene3D" id="2.30.30.240">
    <property type="entry name" value="PRC-barrel domain"/>
    <property type="match status" value="1"/>
</dbReference>
<dbReference type="InterPro" id="IPR011033">
    <property type="entry name" value="PRC_barrel-like_sf"/>
</dbReference>
<evidence type="ECO:0000313" key="2">
    <source>
        <dbReference type="EMBL" id="KZX16184.1"/>
    </source>
</evidence>
<evidence type="ECO:0000313" key="3">
    <source>
        <dbReference type="Proteomes" id="UP000077275"/>
    </source>
</evidence>
<feature type="domain" description="PRC-barrel" evidence="1">
    <location>
        <begin position="2"/>
        <end position="72"/>
    </location>
</feature>
<name>A0A166E1V3_9EURY</name>
<dbReference type="Proteomes" id="UP000077275">
    <property type="component" value="Unassembled WGS sequence"/>
</dbReference>
<comment type="caution">
    <text evidence="2">The sequence shown here is derived from an EMBL/GenBank/DDBJ whole genome shotgun (WGS) entry which is preliminary data.</text>
</comment>
<evidence type="ECO:0000259" key="1">
    <source>
        <dbReference type="Pfam" id="PF05239"/>
    </source>
</evidence>
<dbReference type="RefSeq" id="WP_067259642.1">
    <property type="nucleotide sequence ID" value="NZ_LWMW01000098.1"/>
</dbReference>
<sequence>MKITNLMGKDVIDSAGESLGKVDNLMIDENSGSIIGLNLKEKTGTSSYEESTIAFNEIESIEDTIHVNIYKSEFSDEEGFL</sequence>
<dbReference type="Pfam" id="PF05239">
    <property type="entry name" value="PRC"/>
    <property type="match status" value="1"/>
</dbReference>
<dbReference type="PATRIC" id="fig|47311.3.peg.1157"/>
<organism evidence="2 3">
    <name type="scientific">Methanobrevibacter cuticularis</name>
    <dbReference type="NCBI Taxonomy" id="47311"/>
    <lineage>
        <taxon>Archaea</taxon>
        <taxon>Methanobacteriati</taxon>
        <taxon>Methanobacteriota</taxon>
        <taxon>Methanomada group</taxon>
        <taxon>Methanobacteria</taxon>
        <taxon>Methanobacteriales</taxon>
        <taxon>Methanobacteriaceae</taxon>
        <taxon>Methanobrevibacter</taxon>
    </lineage>
</organism>
<dbReference type="EMBL" id="LWMW01000098">
    <property type="protein sequence ID" value="KZX16184.1"/>
    <property type="molecule type" value="Genomic_DNA"/>
</dbReference>